<dbReference type="InterPro" id="IPR050177">
    <property type="entry name" value="Lipid_A_modif_metabolic_enz"/>
</dbReference>
<dbReference type="InterPro" id="IPR036291">
    <property type="entry name" value="NAD(P)-bd_dom_sf"/>
</dbReference>
<dbReference type="Proteomes" id="UP000009223">
    <property type="component" value="Chromosome"/>
</dbReference>
<proteinExistence type="predicted"/>
<dbReference type="KEGG" id="tpi:TREPR_0352"/>
<organism evidence="2 3">
    <name type="scientific">Treponema primitia (strain ATCC BAA-887 / DSM 12427 / ZAS-2)</name>
    <dbReference type="NCBI Taxonomy" id="545694"/>
    <lineage>
        <taxon>Bacteria</taxon>
        <taxon>Pseudomonadati</taxon>
        <taxon>Spirochaetota</taxon>
        <taxon>Spirochaetia</taxon>
        <taxon>Spirochaetales</taxon>
        <taxon>Treponemataceae</taxon>
        <taxon>Treponema</taxon>
    </lineage>
</organism>
<evidence type="ECO:0000313" key="3">
    <source>
        <dbReference type="Proteomes" id="UP000009223"/>
    </source>
</evidence>
<keyword evidence="3" id="KW-1185">Reference proteome</keyword>
<protein>
    <submittedName>
        <fullName evidence="2">UDP-glucose 4-epimerase</fullName>
    </submittedName>
</protein>
<accession>F5YN30</accession>
<dbReference type="HOGENOM" id="CLU_007383_6_7_12"/>
<name>F5YN30_TREPZ</name>
<feature type="domain" description="NAD-dependent epimerase/dehydratase" evidence="1">
    <location>
        <begin position="9"/>
        <end position="156"/>
    </location>
</feature>
<dbReference type="Pfam" id="PF01370">
    <property type="entry name" value="Epimerase"/>
    <property type="match status" value="1"/>
</dbReference>
<dbReference type="InterPro" id="IPR001509">
    <property type="entry name" value="Epimerase_deHydtase"/>
</dbReference>
<sequence>MDSDFSIYDIILCTIGIAHISTDPKMEQKYYAINRDLPILIAKKAKMAGVKQFVFFSSMIVFGDDLQINETLFITNTTKPKPSNFYGKSKLEAEIQLLQLVSEDFCVTVIRTPMVYGENCKGNFQKLISFSRKAMIFPDIPNQRSMIYIFNLCEFVLNCLYNNITGIVYPQNSEYVGTSSIIECARKCQGKSVHFITIFNPLLYLVSRRIGLIRKIFGSRIYDRKLSPNIEAYNIFTFEESIQRCVQSIKTVP</sequence>
<dbReference type="EMBL" id="CP001843">
    <property type="protein sequence ID" value="AEF84816.1"/>
    <property type="molecule type" value="Genomic_DNA"/>
</dbReference>
<dbReference type="eggNOG" id="COG0451">
    <property type="taxonomic scope" value="Bacteria"/>
</dbReference>
<evidence type="ECO:0000259" key="1">
    <source>
        <dbReference type="Pfam" id="PF01370"/>
    </source>
</evidence>
<evidence type="ECO:0000313" key="2">
    <source>
        <dbReference type="EMBL" id="AEF84816.1"/>
    </source>
</evidence>
<dbReference type="OrthoDB" id="9801785at2"/>
<dbReference type="STRING" id="545694.TREPR_0352"/>
<dbReference type="PANTHER" id="PTHR43245">
    <property type="entry name" value="BIFUNCTIONAL POLYMYXIN RESISTANCE PROTEIN ARNA"/>
    <property type="match status" value="1"/>
</dbReference>
<dbReference type="PANTHER" id="PTHR43245:SF58">
    <property type="entry name" value="BLL5923 PROTEIN"/>
    <property type="match status" value="1"/>
</dbReference>
<gene>
    <name evidence="2" type="ordered locus">TREPR_0352</name>
</gene>
<reference evidence="3" key="1">
    <citation type="submission" date="2009-12" db="EMBL/GenBank/DDBJ databases">
        <title>Complete sequence of Treponema primitia strain ZAS-2.</title>
        <authorList>
            <person name="Tetu S.G."/>
            <person name="Matson E."/>
            <person name="Ren Q."/>
            <person name="Seshadri R."/>
            <person name="Elbourne L."/>
            <person name="Hassan K.A."/>
            <person name="Durkin A."/>
            <person name="Radune D."/>
            <person name="Mohamoud Y."/>
            <person name="Shay R."/>
            <person name="Jin S."/>
            <person name="Zhang X."/>
            <person name="Lucey K."/>
            <person name="Ballor N.R."/>
            <person name="Ottesen E."/>
            <person name="Rosenthal R."/>
            <person name="Allen A."/>
            <person name="Leadbetter J.R."/>
            <person name="Paulsen I.T."/>
        </authorList>
    </citation>
    <scope>NUCLEOTIDE SEQUENCE [LARGE SCALE GENOMIC DNA]</scope>
    <source>
        <strain evidence="3">ATCC BAA-887 / DSM 12427 / ZAS-2</strain>
    </source>
</reference>
<dbReference type="AlphaFoldDB" id="F5YN30"/>
<reference evidence="2 3" key="2">
    <citation type="journal article" date="2011" name="ISME J.">
        <title>RNA-seq reveals cooperative metabolic interactions between two termite-gut spirochete species in co-culture.</title>
        <authorList>
            <person name="Rosenthal A.Z."/>
            <person name="Matson E.G."/>
            <person name="Eldar A."/>
            <person name="Leadbetter J.R."/>
        </authorList>
    </citation>
    <scope>NUCLEOTIDE SEQUENCE [LARGE SCALE GENOMIC DNA]</scope>
    <source>
        <strain evidence="3">ATCC BAA-887 / DSM 12427 / ZAS-2</strain>
    </source>
</reference>
<dbReference type="SUPFAM" id="SSF51735">
    <property type="entry name" value="NAD(P)-binding Rossmann-fold domains"/>
    <property type="match status" value="1"/>
</dbReference>
<dbReference type="Gene3D" id="3.40.50.720">
    <property type="entry name" value="NAD(P)-binding Rossmann-like Domain"/>
    <property type="match status" value="1"/>
</dbReference>